<dbReference type="GO" id="GO:0030686">
    <property type="term" value="C:90S preribosome"/>
    <property type="evidence" value="ECO:0007669"/>
    <property type="project" value="TreeGrafter"/>
</dbReference>
<protein>
    <submittedName>
        <fullName evidence="6">Uncharacterized protein</fullName>
    </submittedName>
</protein>
<dbReference type="GO" id="GO:0005730">
    <property type="term" value="C:nucleolus"/>
    <property type="evidence" value="ECO:0007669"/>
    <property type="project" value="TreeGrafter"/>
</dbReference>
<dbReference type="GO" id="GO:0030688">
    <property type="term" value="C:preribosome, small subunit precursor"/>
    <property type="evidence" value="ECO:0007669"/>
    <property type="project" value="TreeGrafter"/>
</dbReference>
<dbReference type="SUPFAM" id="SSF48371">
    <property type="entry name" value="ARM repeat"/>
    <property type="match status" value="1"/>
</dbReference>
<feature type="region of interest" description="Disordered" evidence="5">
    <location>
        <begin position="1"/>
        <end position="37"/>
    </location>
</feature>
<keyword evidence="2" id="KW-0810">Translation regulation</keyword>
<evidence type="ECO:0000256" key="3">
    <source>
        <dbReference type="ARBA" id="ARBA00022884"/>
    </source>
</evidence>
<evidence type="ECO:0000256" key="5">
    <source>
        <dbReference type="SAM" id="MobiDB-lite"/>
    </source>
</evidence>
<dbReference type="InterPro" id="IPR001313">
    <property type="entry name" value="Pumilio_RNA-bd_rpt"/>
</dbReference>
<dbReference type="AlphaFoldDB" id="A0AAD2DIP1"/>
<feature type="compositionally biased region" description="Basic residues" evidence="5">
    <location>
        <begin position="11"/>
        <end position="20"/>
    </location>
</feature>
<dbReference type="EMBL" id="OU503036">
    <property type="protein sequence ID" value="CAI9753538.1"/>
    <property type="molecule type" value="Genomic_DNA"/>
</dbReference>
<feature type="repeat" description="Pumilio" evidence="4">
    <location>
        <begin position="526"/>
        <end position="561"/>
    </location>
</feature>
<dbReference type="GO" id="GO:0003723">
    <property type="term" value="F:RNA binding"/>
    <property type="evidence" value="ECO:0007669"/>
    <property type="project" value="UniProtKB-KW"/>
</dbReference>
<dbReference type="PROSITE" id="PS50302">
    <property type="entry name" value="PUM"/>
    <property type="match status" value="1"/>
</dbReference>
<name>A0AAD2DIP1_9LAMI</name>
<dbReference type="Gene3D" id="1.25.10.10">
    <property type="entry name" value="Leucine-rich Repeat Variant"/>
    <property type="match status" value="2"/>
</dbReference>
<dbReference type="GO" id="GO:0000056">
    <property type="term" value="P:ribosomal small subunit export from nucleus"/>
    <property type="evidence" value="ECO:0007669"/>
    <property type="project" value="TreeGrafter"/>
</dbReference>
<proteinExistence type="predicted"/>
<dbReference type="Proteomes" id="UP000834106">
    <property type="component" value="Chromosome 1"/>
</dbReference>
<dbReference type="GO" id="GO:0000480">
    <property type="term" value="P:endonucleolytic cleavage in 5'-ETS of tricistronic rRNA transcript (SSU-rRNA, 5.8S rRNA, LSU-rRNA)"/>
    <property type="evidence" value="ECO:0007669"/>
    <property type="project" value="TreeGrafter"/>
</dbReference>
<dbReference type="InterPro" id="IPR011989">
    <property type="entry name" value="ARM-like"/>
</dbReference>
<evidence type="ECO:0000313" key="6">
    <source>
        <dbReference type="EMBL" id="CAI9753538.1"/>
    </source>
</evidence>
<dbReference type="InterPro" id="IPR016024">
    <property type="entry name" value="ARM-type_fold"/>
</dbReference>
<sequence>MAGEDSSSYHKGGKQKKMGRKAKEEYTGTGQKVSKHQNSSVLQASFVRKQVDPEMAKYFAEIANVIEGTEIELEERIIICGNALEETRGKEVELATDYIISHTLQTLLEGCSVDGLCGFLRSCANNFCQIAMDRSGSHVAETALKSLALHLQEDNEIHSLIEEMLSTLCQEIVVNPVDIMCNCYGSHVMRSLLYLCEGQTLGSSEFHSSKPSVLLAERLNLRSSQLDGHKLQHHQKFPDQLKFLVSEMLNPSRVDIAPLLVNQYSSLVLQTALKLLAGHEQELLHVIPVLLGFSTETGSGWNFIKASEVKNILSLVEENAYSHLMEVILEVAPDNLFDELFTKVFRGSLFKMSSHHTGNFVVQALVSHARSHDHIKSIWEELGTKFKNLLEMGRPGVIASLLAASQRLQTHEHKCCQALAAAVRSENESTACIVSRILFLDSYFYSEDKDSWNWPNGVKMHVLGSLILQSIFRLPNDFILEYIYSITSLEDNHVLEASKDPGGARVIEAFLNSNASTKHKRKLVIKLRGHFGELSVYSSGSFTVEKCFNVSNLSLREIIVSEILPVQSELSKTKQGPYLLRKLDVEGFARNPDQWKSRQASKQSAYEEFYAEFGPKTTKASQSDNFLTDTHIKSHKEKLKGMRKEIDTRLSYGFAPNSGTQFLAHPGSGKLKSSGNKQVPKRAGFAKDATRNGEKTAQEDALTKSLQKKQKGKSYLCCYEENCCILTSKSGITLNSKLYSSLSIDSSVILWRLAPEVTYSASDSIYLERMLSSLPGDGLLALHAGETAESALVQEQKRSSFSRYYV</sequence>
<accession>A0AAD2DIP1</accession>
<dbReference type="Pfam" id="PF22493">
    <property type="entry name" value="PUF_NOP9"/>
    <property type="match status" value="1"/>
</dbReference>
<evidence type="ECO:0000256" key="2">
    <source>
        <dbReference type="ARBA" id="ARBA00022845"/>
    </source>
</evidence>
<feature type="compositionally biased region" description="Polar residues" evidence="5">
    <location>
        <begin position="28"/>
        <end position="37"/>
    </location>
</feature>
<keyword evidence="1" id="KW-0677">Repeat</keyword>
<feature type="compositionally biased region" description="Basic and acidic residues" evidence="5">
    <location>
        <begin position="688"/>
        <end position="701"/>
    </location>
</feature>
<gene>
    <name evidence="6" type="ORF">FPE_LOCUS969</name>
</gene>
<organism evidence="6 7">
    <name type="scientific">Fraxinus pennsylvanica</name>
    <dbReference type="NCBI Taxonomy" id="56036"/>
    <lineage>
        <taxon>Eukaryota</taxon>
        <taxon>Viridiplantae</taxon>
        <taxon>Streptophyta</taxon>
        <taxon>Embryophyta</taxon>
        <taxon>Tracheophyta</taxon>
        <taxon>Spermatophyta</taxon>
        <taxon>Magnoliopsida</taxon>
        <taxon>eudicotyledons</taxon>
        <taxon>Gunneridae</taxon>
        <taxon>Pentapetalae</taxon>
        <taxon>asterids</taxon>
        <taxon>lamiids</taxon>
        <taxon>Lamiales</taxon>
        <taxon>Oleaceae</taxon>
        <taxon>Oleeae</taxon>
        <taxon>Fraxinus</taxon>
    </lineage>
</organism>
<reference evidence="6" key="1">
    <citation type="submission" date="2023-05" db="EMBL/GenBank/DDBJ databases">
        <authorList>
            <person name="Huff M."/>
        </authorList>
    </citation>
    <scope>NUCLEOTIDE SEQUENCE</scope>
</reference>
<dbReference type="GO" id="GO:0000447">
    <property type="term" value="P:endonucleolytic cleavage in ITS1 to separate SSU-rRNA from 5.8S rRNA and LSU-rRNA from tricistronic rRNA transcript (SSU-rRNA, 5.8S rRNA, LSU-rRNA)"/>
    <property type="evidence" value="ECO:0007669"/>
    <property type="project" value="TreeGrafter"/>
</dbReference>
<dbReference type="SMART" id="SM00025">
    <property type="entry name" value="Pumilio"/>
    <property type="match status" value="7"/>
</dbReference>
<evidence type="ECO:0000256" key="1">
    <source>
        <dbReference type="ARBA" id="ARBA00022737"/>
    </source>
</evidence>
<keyword evidence="7" id="KW-1185">Reference proteome</keyword>
<evidence type="ECO:0000313" key="7">
    <source>
        <dbReference type="Proteomes" id="UP000834106"/>
    </source>
</evidence>
<dbReference type="PANTHER" id="PTHR13102:SF0">
    <property type="entry name" value="NUCLEOLAR PROTEIN 9"/>
    <property type="match status" value="1"/>
</dbReference>
<dbReference type="GO" id="GO:0000472">
    <property type="term" value="P:endonucleolytic cleavage to generate mature 5'-end of SSU-rRNA from (SSU-rRNA, 5.8S rRNA, LSU-rRNA)"/>
    <property type="evidence" value="ECO:0007669"/>
    <property type="project" value="TreeGrafter"/>
</dbReference>
<dbReference type="InterPro" id="IPR040000">
    <property type="entry name" value="NOP9"/>
</dbReference>
<feature type="region of interest" description="Disordered" evidence="5">
    <location>
        <begin position="665"/>
        <end position="701"/>
    </location>
</feature>
<dbReference type="GO" id="GO:0006417">
    <property type="term" value="P:regulation of translation"/>
    <property type="evidence" value="ECO:0007669"/>
    <property type="project" value="UniProtKB-KW"/>
</dbReference>
<evidence type="ECO:0000256" key="4">
    <source>
        <dbReference type="PROSITE-ProRule" id="PRU00317"/>
    </source>
</evidence>
<dbReference type="PANTHER" id="PTHR13102">
    <property type="entry name" value="NUCLEOLAR PROTEIN 9"/>
    <property type="match status" value="1"/>
</dbReference>
<keyword evidence="3" id="KW-0694">RNA-binding</keyword>